<dbReference type="Pfam" id="PF00657">
    <property type="entry name" value="Lipase_GDSL"/>
    <property type="match status" value="1"/>
</dbReference>
<dbReference type="Proteomes" id="UP001428341">
    <property type="component" value="Unassembled WGS sequence"/>
</dbReference>
<dbReference type="Gene3D" id="3.40.50.1110">
    <property type="entry name" value="SGNH hydrolase"/>
    <property type="match status" value="1"/>
</dbReference>
<dbReference type="GO" id="GO:0005576">
    <property type="term" value="C:extracellular region"/>
    <property type="evidence" value="ECO:0007669"/>
    <property type="project" value="UniProtKB-SubCell"/>
</dbReference>
<dbReference type="AlphaFoldDB" id="A0AAP0QLS7"/>
<reference evidence="8 9" key="1">
    <citation type="submission" date="2024-05" db="EMBL/GenBank/DDBJ databases">
        <title>Haplotype-resolved chromosome-level genome assembly of Huyou (Citrus changshanensis).</title>
        <authorList>
            <person name="Miao C."/>
            <person name="Chen W."/>
            <person name="Wu Y."/>
            <person name="Wang L."/>
            <person name="Zhao S."/>
            <person name="Grierson D."/>
            <person name="Xu C."/>
            <person name="Chen K."/>
        </authorList>
    </citation>
    <scope>NUCLEOTIDE SEQUENCE [LARGE SCALE GENOMIC DNA]</scope>
    <source>
        <strain evidence="8">01-14</strain>
        <tissue evidence="8">Leaf</tissue>
    </source>
</reference>
<evidence type="ECO:0000256" key="3">
    <source>
        <dbReference type="ARBA" id="ARBA00022525"/>
    </source>
</evidence>
<comment type="similarity">
    <text evidence="2">Belongs to the 'GDSL' lipolytic enzyme family.</text>
</comment>
<evidence type="ECO:0000256" key="4">
    <source>
        <dbReference type="ARBA" id="ARBA00022729"/>
    </source>
</evidence>
<protein>
    <submittedName>
        <fullName evidence="8">Uncharacterized protein</fullName>
    </submittedName>
</protein>
<dbReference type="InterPro" id="IPR036514">
    <property type="entry name" value="SGNH_hydro_sf"/>
</dbReference>
<evidence type="ECO:0000256" key="2">
    <source>
        <dbReference type="ARBA" id="ARBA00008668"/>
    </source>
</evidence>
<keyword evidence="4" id="KW-0732">Signal</keyword>
<dbReference type="PANTHER" id="PTHR45650:SF8">
    <property type="entry name" value="GDSL ESTERASE_LIPASE"/>
    <property type="match status" value="1"/>
</dbReference>
<name>A0AAP0QLS7_9ROSI</name>
<keyword evidence="5" id="KW-0378">Hydrolase</keyword>
<evidence type="ECO:0000313" key="8">
    <source>
        <dbReference type="EMBL" id="KAK9200241.1"/>
    </source>
</evidence>
<accession>A0AAP0QLS7</accession>
<keyword evidence="3" id="KW-0964">Secreted</keyword>
<dbReference type="InterPro" id="IPR001087">
    <property type="entry name" value="GDSL"/>
</dbReference>
<evidence type="ECO:0000256" key="5">
    <source>
        <dbReference type="ARBA" id="ARBA00022801"/>
    </source>
</evidence>
<sequence length="402" mass="44260">MYSNIFTLFMSPKTLIILNKKIKNLFNMRIGTGRGGMVIGSNQRLSFTGFWVLIVILSYSNGVAESQVVRGIFVFGDSLVDVGNNNYLSSIAKSNYYPYGVDFEYGPTGRFSNGKTFVDFIGKIMGLPYPLAFADPNTNGARLLGGVNYASAAAGILDETGQHYGQRYTLSQQVLNFESTLNQLRGIMGASNLTNYLSKSIAIMVFGSNDYINNYLMPSIYSSSFYYNPSQYANLLLNHYARQLLALYSVGLRNFFLAGIGPLGCIPNQRGSGQAPPGRCVDYVNQILGPFNEGLRSLVDQLNKRPGAMFVYGNTYGSVGDILNNPATFGFNVVDRACCGIGRNQGQITCLPFAMPCFNRNQYVFWDAFHPTEAVNAILARRAVYGSSADCYPINMLNMTLH</sequence>
<dbReference type="EMBL" id="JBCGBO010000005">
    <property type="protein sequence ID" value="KAK9200241.1"/>
    <property type="molecule type" value="Genomic_DNA"/>
</dbReference>
<dbReference type="InterPro" id="IPR051238">
    <property type="entry name" value="GDSL_esterase/lipase"/>
</dbReference>
<comment type="subcellular location">
    <subcellularLocation>
        <location evidence="1">Secreted</location>
    </subcellularLocation>
</comment>
<evidence type="ECO:0000256" key="1">
    <source>
        <dbReference type="ARBA" id="ARBA00004613"/>
    </source>
</evidence>
<organism evidence="8 9">
    <name type="scientific">Citrus x changshan-huyou</name>
    <dbReference type="NCBI Taxonomy" id="2935761"/>
    <lineage>
        <taxon>Eukaryota</taxon>
        <taxon>Viridiplantae</taxon>
        <taxon>Streptophyta</taxon>
        <taxon>Embryophyta</taxon>
        <taxon>Tracheophyta</taxon>
        <taxon>Spermatophyta</taxon>
        <taxon>Magnoliopsida</taxon>
        <taxon>eudicotyledons</taxon>
        <taxon>Gunneridae</taxon>
        <taxon>Pentapetalae</taxon>
        <taxon>rosids</taxon>
        <taxon>malvids</taxon>
        <taxon>Sapindales</taxon>
        <taxon>Rutaceae</taxon>
        <taxon>Aurantioideae</taxon>
        <taxon>Citrus</taxon>
    </lineage>
</organism>
<dbReference type="CDD" id="cd01837">
    <property type="entry name" value="SGNH_plant_lipase_like"/>
    <property type="match status" value="1"/>
</dbReference>
<evidence type="ECO:0000256" key="6">
    <source>
        <dbReference type="ARBA" id="ARBA00022963"/>
    </source>
</evidence>
<comment type="caution">
    <text evidence="8">The sequence shown here is derived from an EMBL/GenBank/DDBJ whole genome shotgun (WGS) entry which is preliminary data.</text>
</comment>
<dbReference type="InterPro" id="IPR035669">
    <property type="entry name" value="SGNH_plant_lipase-like"/>
</dbReference>
<evidence type="ECO:0000256" key="7">
    <source>
        <dbReference type="ARBA" id="ARBA00023098"/>
    </source>
</evidence>
<keyword evidence="6" id="KW-0442">Lipid degradation</keyword>
<keyword evidence="9" id="KW-1185">Reference proteome</keyword>
<gene>
    <name evidence="8" type="ORF">WN944_015438</name>
</gene>
<dbReference type="GO" id="GO:0016042">
    <property type="term" value="P:lipid catabolic process"/>
    <property type="evidence" value="ECO:0007669"/>
    <property type="project" value="UniProtKB-KW"/>
</dbReference>
<evidence type="ECO:0000313" key="9">
    <source>
        <dbReference type="Proteomes" id="UP001428341"/>
    </source>
</evidence>
<dbReference type="PANTHER" id="PTHR45650">
    <property type="entry name" value="GDSL-LIKE LIPASE/ACYLHYDROLASE-RELATED"/>
    <property type="match status" value="1"/>
</dbReference>
<proteinExistence type="inferred from homology"/>
<dbReference type="GO" id="GO:0016788">
    <property type="term" value="F:hydrolase activity, acting on ester bonds"/>
    <property type="evidence" value="ECO:0007669"/>
    <property type="project" value="InterPro"/>
</dbReference>
<keyword evidence="7" id="KW-0443">Lipid metabolism</keyword>